<protein>
    <submittedName>
        <fullName evidence="6">Uncharacterized protein</fullName>
    </submittedName>
</protein>
<evidence type="ECO:0000313" key="7">
    <source>
        <dbReference type="Proteomes" id="UP001367676"/>
    </source>
</evidence>
<evidence type="ECO:0000256" key="1">
    <source>
        <dbReference type="ARBA" id="ARBA00004123"/>
    </source>
</evidence>
<dbReference type="EMBL" id="JBBCAQ010000010">
    <property type="protein sequence ID" value="KAK7601025.1"/>
    <property type="molecule type" value="Genomic_DNA"/>
</dbReference>
<evidence type="ECO:0000256" key="5">
    <source>
        <dbReference type="SAM" id="MobiDB-lite"/>
    </source>
</evidence>
<dbReference type="InterPro" id="IPR016024">
    <property type="entry name" value="ARM-type_fold"/>
</dbReference>
<dbReference type="GO" id="GO:0006364">
    <property type="term" value="P:rRNA processing"/>
    <property type="evidence" value="ECO:0007669"/>
    <property type="project" value="UniProtKB-KW"/>
</dbReference>
<keyword evidence="3" id="KW-0698">rRNA processing</keyword>
<name>A0AAN9Y842_9HEMI</name>
<evidence type="ECO:0000313" key="6">
    <source>
        <dbReference type="EMBL" id="KAK7601025.1"/>
    </source>
</evidence>
<dbReference type="GO" id="GO:0005634">
    <property type="term" value="C:nucleus"/>
    <property type="evidence" value="ECO:0007669"/>
    <property type="project" value="UniProtKB-SubCell"/>
</dbReference>
<evidence type="ECO:0000256" key="3">
    <source>
        <dbReference type="ARBA" id="ARBA00022552"/>
    </source>
</evidence>
<sequence length="739" mass="84824">MPHNLDFQDKYVLICEEAEVCKRLSSNDIKVRRKGVSALKHLLKNIDNRRDSSDFSRLWNGIFNFIWMSDKLLVQEEDVESISKLIHVLKKHEMLFVREFFNSLTRQWNRISHFRTDKFLMMVRRFLRQILFLLKNSEWNLQKIELFSQELCSAVQILPLGVVLHLNDIYIEEIAKVSEGIIPTDALILLLKGYVECIVAMKPSMNIVNNINSNIFSALTRQLKLHIKQKAVLAAEDAFEDVPSEDEVTNELPENRAFDPRPGNVDVYLPFIEFDEQKMVEFFSEYEKRSTLSSKAKNILSQIINMFKSITKLRESINHPKKIMNEAYSKTNKRKKRHKSFGSLIKKSCKRLEMFEAESSNVAEDRILNKLQKMNDLIQVPVGKKLVTMEKKNLVVSSKNKKPKKKSDLGEHQTWIITENVEKPKPVEVQSKADWTVSECELETNSPSTLADNSQDLELVLSSSTSEEKPCIVSPIHKRRSVEITSEPPSLIKSDGVEISFDDSTEIKSKRKKISSEKTEFERISPNTTKRALRNSPQKLATSRTKSIEVIGVDKADEMLFENSASPRTPNLKKSLKESENMVCDDVSTPEIKSAKLLKLPRDEKKKNDDDNVSDEEVDYDISALFSSPPPLTTQKRRRSSRPVVLEVKRSARLASKAAAAKIAEDKKVAFTHSNSFQEVREYYSTLRSSPKNPYDASKTPVKGILKPFAVPGPINPFYFPNGQPKLLNLRKQRMQRFL</sequence>
<gene>
    <name evidence="6" type="ORF">V9T40_008466</name>
</gene>
<keyword evidence="7" id="KW-1185">Reference proteome</keyword>
<dbReference type="Proteomes" id="UP001367676">
    <property type="component" value="Unassembled WGS sequence"/>
</dbReference>
<reference evidence="6 7" key="1">
    <citation type="submission" date="2024-03" db="EMBL/GenBank/DDBJ databases">
        <title>Adaptation during the transition from Ophiocordyceps entomopathogen to insect associate is accompanied by gene loss and intensified selection.</title>
        <authorList>
            <person name="Ward C.M."/>
            <person name="Onetto C.A."/>
            <person name="Borneman A.R."/>
        </authorList>
    </citation>
    <scope>NUCLEOTIDE SEQUENCE [LARGE SCALE GENOMIC DNA]</scope>
    <source>
        <strain evidence="6">AWRI1</strain>
        <tissue evidence="6">Single Adult Female</tissue>
    </source>
</reference>
<dbReference type="PANTHER" id="PTHR13026:SF0">
    <property type="entry name" value="RIBOSOMAL RNA PROCESSING 1B"/>
    <property type="match status" value="1"/>
</dbReference>
<proteinExistence type="inferred from homology"/>
<evidence type="ECO:0000256" key="4">
    <source>
        <dbReference type="ARBA" id="ARBA00023242"/>
    </source>
</evidence>
<feature type="region of interest" description="Disordered" evidence="5">
    <location>
        <begin position="562"/>
        <end position="583"/>
    </location>
</feature>
<dbReference type="AlphaFoldDB" id="A0AAN9Y842"/>
<evidence type="ECO:0000256" key="2">
    <source>
        <dbReference type="ARBA" id="ARBA00006374"/>
    </source>
</evidence>
<dbReference type="InterPro" id="IPR010301">
    <property type="entry name" value="RRP1"/>
</dbReference>
<feature type="region of interest" description="Disordered" evidence="5">
    <location>
        <begin position="624"/>
        <end position="643"/>
    </location>
</feature>
<accession>A0AAN9Y842</accession>
<organism evidence="6 7">
    <name type="scientific">Parthenolecanium corni</name>
    <dbReference type="NCBI Taxonomy" id="536013"/>
    <lineage>
        <taxon>Eukaryota</taxon>
        <taxon>Metazoa</taxon>
        <taxon>Ecdysozoa</taxon>
        <taxon>Arthropoda</taxon>
        <taxon>Hexapoda</taxon>
        <taxon>Insecta</taxon>
        <taxon>Pterygota</taxon>
        <taxon>Neoptera</taxon>
        <taxon>Paraneoptera</taxon>
        <taxon>Hemiptera</taxon>
        <taxon>Sternorrhyncha</taxon>
        <taxon>Coccoidea</taxon>
        <taxon>Coccidae</taxon>
        <taxon>Parthenolecanium</taxon>
    </lineage>
</organism>
<dbReference type="GO" id="GO:0030688">
    <property type="term" value="C:preribosome, small subunit precursor"/>
    <property type="evidence" value="ECO:0007669"/>
    <property type="project" value="InterPro"/>
</dbReference>
<comment type="caution">
    <text evidence="6">The sequence shown here is derived from an EMBL/GenBank/DDBJ whole genome shotgun (WGS) entry which is preliminary data.</text>
</comment>
<feature type="compositionally biased region" description="Polar residues" evidence="5">
    <location>
        <begin position="525"/>
        <end position="544"/>
    </location>
</feature>
<dbReference type="PANTHER" id="PTHR13026">
    <property type="entry name" value="NNP-1 PROTEIN NOVEL NUCLEAR PROTEIN 1 NOP52"/>
    <property type="match status" value="1"/>
</dbReference>
<comment type="subcellular location">
    <subcellularLocation>
        <location evidence="1">Nucleus</location>
    </subcellularLocation>
</comment>
<dbReference type="SUPFAM" id="SSF48371">
    <property type="entry name" value="ARM repeat"/>
    <property type="match status" value="1"/>
</dbReference>
<keyword evidence="4" id="KW-0539">Nucleus</keyword>
<feature type="region of interest" description="Disordered" evidence="5">
    <location>
        <begin position="518"/>
        <end position="544"/>
    </location>
</feature>
<comment type="similarity">
    <text evidence="2">Belongs to the RRP1 family.</text>
</comment>
<dbReference type="Pfam" id="PF05997">
    <property type="entry name" value="Nop52"/>
    <property type="match status" value="1"/>
</dbReference>